<dbReference type="Pfam" id="PF00155">
    <property type="entry name" value="Aminotran_1_2"/>
    <property type="match status" value="1"/>
</dbReference>
<evidence type="ECO:0000256" key="7">
    <source>
        <dbReference type="ARBA" id="ARBA00023102"/>
    </source>
</evidence>
<organism evidence="11 12">
    <name type="scientific">Candidatus Woesebacteria bacterium GW2011_GWA1_39_21</name>
    <dbReference type="NCBI Taxonomy" id="1618550"/>
    <lineage>
        <taxon>Bacteria</taxon>
        <taxon>Candidatus Woeseibacteriota</taxon>
    </lineage>
</organism>
<evidence type="ECO:0000313" key="11">
    <source>
        <dbReference type="EMBL" id="KKR11471.1"/>
    </source>
</evidence>
<evidence type="ECO:0000256" key="2">
    <source>
        <dbReference type="ARBA" id="ARBA00007970"/>
    </source>
</evidence>
<accession>A0A0G0NF65</accession>
<protein>
    <recommendedName>
        <fullName evidence="9">Aminotransferase</fullName>
        <ecNumber evidence="9">2.6.1.-</ecNumber>
    </recommendedName>
</protein>
<keyword evidence="4" id="KW-0028">Amino-acid biosynthesis</keyword>
<dbReference type="Proteomes" id="UP000034246">
    <property type="component" value="Unassembled WGS sequence"/>
</dbReference>
<evidence type="ECO:0000256" key="5">
    <source>
        <dbReference type="ARBA" id="ARBA00022679"/>
    </source>
</evidence>
<dbReference type="InterPro" id="IPR015424">
    <property type="entry name" value="PyrdxlP-dep_Trfase"/>
</dbReference>
<dbReference type="AlphaFoldDB" id="A0A0G0NF65"/>
<dbReference type="InterPro" id="IPR004838">
    <property type="entry name" value="NHTrfase_class1_PyrdxlP-BS"/>
</dbReference>
<comment type="pathway">
    <text evidence="1">Amino-acid biosynthesis; L-histidine biosynthesis; L-histidine from 5-phospho-alpha-D-ribose 1-diphosphate: step 7/9.</text>
</comment>
<comment type="caution">
    <text evidence="11">The sequence shown here is derived from an EMBL/GenBank/DDBJ whole genome shotgun (WGS) entry which is preliminary data.</text>
</comment>
<comment type="cofactor">
    <cofactor evidence="9">
        <name>pyridoxal 5'-phosphate</name>
        <dbReference type="ChEBI" id="CHEBI:597326"/>
    </cofactor>
</comment>
<dbReference type="CDD" id="cd00609">
    <property type="entry name" value="AAT_like"/>
    <property type="match status" value="1"/>
</dbReference>
<keyword evidence="6" id="KW-0663">Pyridoxal phosphate</keyword>
<dbReference type="GO" id="GO:0000105">
    <property type="term" value="P:L-histidine biosynthetic process"/>
    <property type="evidence" value="ECO:0007669"/>
    <property type="project" value="UniProtKB-KW"/>
</dbReference>
<dbReference type="GO" id="GO:0004400">
    <property type="term" value="F:histidinol-phosphate transaminase activity"/>
    <property type="evidence" value="ECO:0007669"/>
    <property type="project" value="UniProtKB-EC"/>
</dbReference>
<comment type="similarity">
    <text evidence="2">Belongs to the class-II pyridoxal-phosphate-dependent aminotransferase family. Histidinol-phosphate aminotransferase subfamily.</text>
</comment>
<dbReference type="STRING" id="1618550.UT39_C0007G0036"/>
<dbReference type="InterPro" id="IPR004839">
    <property type="entry name" value="Aminotransferase_I/II_large"/>
</dbReference>
<evidence type="ECO:0000256" key="3">
    <source>
        <dbReference type="ARBA" id="ARBA00022576"/>
    </source>
</evidence>
<dbReference type="InterPro" id="IPR015421">
    <property type="entry name" value="PyrdxlP-dep_Trfase_major"/>
</dbReference>
<reference evidence="11 12" key="1">
    <citation type="journal article" date="2015" name="Nature">
        <title>rRNA introns, odd ribosomes, and small enigmatic genomes across a large radiation of phyla.</title>
        <authorList>
            <person name="Brown C.T."/>
            <person name="Hug L.A."/>
            <person name="Thomas B.C."/>
            <person name="Sharon I."/>
            <person name="Castelle C.J."/>
            <person name="Singh A."/>
            <person name="Wilkins M.J."/>
            <person name="Williams K.H."/>
            <person name="Banfield J.F."/>
        </authorList>
    </citation>
    <scope>NUCLEOTIDE SEQUENCE [LARGE SCALE GENOMIC DNA]</scope>
</reference>
<dbReference type="Gene3D" id="3.90.1150.10">
    <property type="entry name" value="Aspartate Aminotransferase, domain 1"/>
    <property type="match status" value="1"/>
</dbReference>
<evidence type="ECO:0000256" key="9">
    <source>
        <dbReference type="RuleBase" id="RU000481"/>
    </source>
</evidence>
<dbReference type="PANTHER" id="PTHR43643">
    <property type="entry name" value="HISTIDINOL-PHOSPHATE AMINOTRANSFERASE 2"/>
    <property type="match status" value="1"/>
</dbReference>
<sequence length="325" mass="36877">MADKIINLQYTTIKDPLPDFIYKNLEKYSQEANSYHPQPLELIERLAERHQVPKEMVYVTAGCDEAIQMFIHAFGERTYTFTPTYIVYSDAKEFGNKFTELYSLNNNKFDISTEKIKNATLIFLANPNNPSGFTEKCKVMELIENNTHAKVIIDEAYGDFAELSVIDQVIKYSNMAVLRSFSKGFGMAGNRIGYIIANPEVLSVVKNKAQWSNVSYLSIGAAIIALENEKYFENMRSGIAEVRDDIMDFLRSNGYDFLPSKINAVVIKFANEMKGTIFFNYLKDNGIVASHGNGFSNIGLDKSFVRIAVGNKNQMKKFKESLQKL</sequence>
<dbReference type="PROSITE" id="PS00105">
    <property type="entry name" value="AA_TRANSFER_CLASS_1"/>
    <property type="match status" value="1"/>
</dbReference>
<feature type="domain" description="Aminotransferase class I/classII large" evidence="10">
    <location>
        <begin position="14"/>
        <end position="320"/>
    </location>
</feature>
<keyword evidence="3 9" id="KW-0032">Aminotransferase</keyword>
<name>A0A0G0NF65_9BACT</name>
<dbReference type="EMBL" id="LBWP01000007">
    <property type="protein sequence ID" value="KKR11471.1"/>
    <property type="molecule type" value="Genomic_DNA"/>
</dbReference>
<keyword evidence="7" id="KW-0368">Histidine biosynthesis</keyword>
<evidence type="ECO:0000256" key="8">
    <source>
        <dbReference type="ARBA" id="ARBA00047481"/>
    </source>
</evidence>
<proteinExistence type="inferred from homology"/>
<evidence type="ECO:0000313" key="12">
    <source>
        <dbReference type="Proteomes" id="UP000034246"/>
    </source>
</evidence>
<comment type="similarity">
    <text evidence="9">Belongs to the class-I pyridoxal-phosphate-dependent aminotransferase family.</text>
</comment>
<comment type="catalytic activity">
    <reaction evidence="8">
        <text>L-histidinol phosphate + 2-oxoglutarate = 3-(imidazol-4-yl)-2-oxopropyl phosphate + L-glutamate</text>
        <dbReference type="Rhea" id="RHEA:23744"/>
        <dbReference type="ChEBI" id="CHEBI:16810"/>
        <dbReference type="ChEBI" id="CHEBI:29985"/>
        <dbReference type="ChEBI" id="CHEBI:57766"/>
        <dbReference type="ChEBI" id="CHEBI:57980"/>
        <dbReference type="EC" id="2.6.1.9"/>
    </reaction>
</comment>
<gene>
    <name evidence="11" type="ORF">UT39_C0007G0036</name>
</gene>
<dbReference type="SUPFAM" id="SSF53383">
    <property type="entry name" value="PLP-dependent transferases"/>
    <property type="match status" value="1"/>
</dbReference>
<dbReference type="PATRIC" id="fig|1618550.3.peg.554"/>
<dbReference type="InterPro" id="IPR015422">
    <property type="entry name" value="PyrdxlP-dep_Trfase_small"/>
</dbReference>
<evidence type="ECO:0000256" key="6">
    <source>
        <dbReference type="ARBA" id="ARBA00022898"/>
    </source>
</evidence>
<evidence type="ECO:0000256" key="4">
    <source>
        <dbReference type="ARBA" id="ARBA00022605"/>
    </source>
</evidence>
<evidence type="ECO:0000259" key="10">
    <source>
        <dbReference type="Pfam" id="PF00155"/>
    </source>
</evidence>
<evidence type="ECO:0000256" key="1">
    <source>
        <dbReference type="ARBA" id="ARBA00005011"/>
    </source>
</evidence>
<dbReference type="EC" id="2.6.1.-" evidence="9"/>
<dbReference type="InterPro" id="IPR050106">
    <property type="entry name" value="HistidinolP_aminotransfase"/>
</dbReference>
<dbReference type="PANTHER" id="PTHR43643:SF6">
    <property type="entry name" value="HISTIDINOL-PHOSPHATE AMINOTRANSFERASE"/>
    <property type="match status" value="1"/>
</dbReference>
<dbReference type="Gene3D" id="3.40.640.10">
    <property type="entry name" value="Type I PLP-dependent aspartate aminotransferase-like (Major domain)"/>
    <property type="match status" value="1"/>
</dbReference>
<dbReference type="GO" id="GO:0030170">
    <property type="term" value="F:pyridoxal phosphate binding"/>
    <property type="evidence" value="ECO:0007669"/>
    <property type="project" value="InterPro"/>
</dbReference>
<keyword evidence="5 9" id="KW-0808">Transferase</keyword>